<protein>
    <submittedName>
        <fullName evidence="1">Uncharacterized protein</fullName>
    </submittedName>
</protein>
<reference evidence="1 2" key="1">
    <citation type="submission" date="2019-09" db="EMBL/GenBank/DDBJ databases">
        <authorList>
            <person name="Liu P."/>
        </authorList>
    </citation>
    <scope>NUCLEOTIDE SEQUENCE [LARGE SCALE GENOMIC DNA]</scope>
    <source>
        <strain evidence="1 2">TRM68085</strain>
    </source>
</reference>
<dbReference type="AlphaFoldDB" id="A0A5N5ENT1"/>
<keyword evidence="2" id="KW-1185">Reference proteome</keyword>
<name>A0A5N5ENT1_9ACTN</name>
<dbReference type="RefSeq" id="WP_151510175.1">
    <property type="nucleotide sequence ID" value="NZ_VYUA01000007.1"/>
</dbReference>
<dbReference type="InterPro" id="IPR045428">
    <property type="entry name" value="EACC1"/>
</dbReference>
<proteinExistence type="predicted"/>
<dbReference type="Pfam" id="PF19953">
    <property type="entry name" value="EACC1"/>
    <property type="match status" value="1"/>
</dbReference>
<dbReference type="EMBL" id="VYUA01000007">
    <property type="protein sequence ID" value="KAB2592629.1"/>
    <property type="molecule type" value="Genomic_DNA"/>
</dbReference>
<dbReference type="Proteomes" id="UP000326907">
    <property type="component" value="Unassembled WGS sequence"/>
</dbReference>
<accession>A0A5N5ENT1</accession>
<sequence>MTETIEIRQADGGRQLEDLKRFLVRDPSTRTMGRFQLRNTEPAAGTLGDGLDVLTLAISGTLALPGFVQVISTWFKSRGEASAAVEIKLGTAKIAVSGTEDQAEIRRLADVLKAAYPQDTASSGDGS</sequence>
<organism evidence="1 2">
    <name type="scientific">Streptomyces arboris</name>
    <dbReference type="NCBI Taxonomy" id="2600619"/>
    <lineage>
        <taxon>Bacteria</taxon>
        <taxon>Bacillati</taxon>
        <taxon>Actinomycetota</taxon>
        <taxon>Actinomycetes</taxon>
        <taxon>Kitasatosporales</taxon>
        <taxon>Streptomycetaceae</taxon>
        <taxon>Streptomyces</taxon>
    </lineage>
</organism>
<evidence type="ECO:0000313" key="1">
    <source>
        <dbReference type="EMBL" id="KAB2592629.1"/>
    </source>
</evidence>
<gene>
    <name evidence="1" type="ORF">F5983_11185</name>
</gene>
<evidence type="ECO:0000313" key="2">
    <source>
        <dbReference type="Proteomes" id="UP000326907"/>
    </source>
</evidence>
<comment type="caution">
    <text evidence="1">The sequence shown here is derived from an EMBL/GenBank/DDBJ whole genome shotgun (WGS) entry which is preliminary data.</text>
</comment>